<sequence>MSPSFAPHEILKEDNYFVWEFNARIALARKELLQHIERPRDVDKASEEWRVADLKVLALIVKMISPLYQSMVRGARTTADAWNTLREFFVKRSLHNRVLLRQQLHEFKMNAGDNLKEYFVRFDDLCLKLAAVGDEIREVEKLSFCWEAFRATKELLHREFENIRKPEHVEDAFKSEVRGTHGRWRRNPKFGPQGRRGDGVQGPRTDKTNGDRVRGYECYQWGHKRNVCPKRQRRGDQVKADQYVFAVSGGSADPGMWIMDSGASSHMSNSIDDFEMIREIDHKLDVIVANGENLKVQGVGSVRLALPGRTSMVITDVMLVLQLDRKLLSVPALIARGVEVGFEKNGASDRTWCLCWQVICA</sequence>
<feature type="region of interest" description="Disordered" evidence="1">
    <location>
        <begin position="182"/>
        <end position="209"/>
    </location>
</feature>
<gene>
    <name evidence="3" type="ORF">N0F65_009412</name>
</gene>
<feature type="domain" description="Retrovirus-related Pol polyprotein from transposon TNT 1-94-like beta-barrel" evidence="2">
    <location>
        <begin position="257"/>
        <end position="337"/>
    </location>
</feature>
<reference evidence="3" key="2">
    <citation type="journal article" date="2023" name="Microbiol Resour">
        <title>Decontamination and Annotation of the Draft Genome Sequence of the Oomycete Lagenidium giganteum ARSEF 373.</title>
        <authorList>
            <person name="Morgan W.R."/>
            <person name="Tartar A."/>
        </authorList>
    </citation>
    <scope>NUCLEOTIDE SEQUENCE</scope>
    <source>
        <strain evidence="3">ARSEF 373</strain>
    </source>
</reference>
<dbReference type="Proteomes" id="UP001146120">
    <property type="component" value="Unassembled WGS sequence"/>
</dbReference>
<name>A0AAV2ZDK3_9STRA</name>
<organism evidence="3 4">
    <name type="scientific">Lagenidium giganteum</name>
    <dbReference type="NCBI Taxonomy" id="4803"/>
    <lineage>
        <taxon>Eukaryota</taxon>
        <taxon>Sar</taxon>
        <taxon>Stramenopiles</taxon>
        <taxon>Oomycota</taxon>
        <taxon>Peronosporomycetes</taxon>
        <taxon>Pythiales</taxon>
        <taxon>Pythiaceae</taxon>
    </lineage>
</organism>
<dbReference type="PANTHER" id="PTHR47481">
    <property type="match status" value="1"/>
</dbReference>
<evidence type="ECO:0000259" key="2">
    <source>
        <dbReference type="Pfam" id="PF22936"/>
    </source>
</evidence>
<dbReference type="EMBL" id="DAKRPA010000012">
    <property type="protein sequence ID" value="DBA04065.1"/>
    <property type="molecule type" value="Genomic_DNA"/>
</dbReference>
<evidence type="ECO:0000313" key="3">
    <source>
        <dbReference type="EMBL" id="DBA04065.1"/>
    </source>
</evidence>
<accession>A0AAV2ZDK3</accession>
<dbReference type="PANTHER" id="PTHR47481:SF14">
    <property type="entry name" value="RETROTRANSPOSON COPIA-LIKE N-TERMINAL DOMAIN-CONTAINING PROTEIN"/>
    <property type="match status" value="1"/>
</dbReference>
<dbReference type="Pfam" id="PF22936">
    <property type="entry name" value="Pol_BBD"/>
    <property type="match status" value="1"/>
</dbReference>
<keyword evidence="4" id="KW-1185">Reference proteome</keyword>
<protein>
    <recommendedName>
        <fullName evidence="2">Retrovirus-related Pol polyprotein from transposon TNT 1-94-like beta-barrel domain-containing protein</fullName>
    </recommendedName>
</protein>
<dbReference type="Pfam" id="PF14223">
    <property type="entry name" value="Retrotran_gag_2"/>
    <property type="match status" value="1"/>
</dbReference>
<dbReference type="InterPro" id="IPR054722">
    <property type="entry name" value="PolX-like_BBD"/>
</dbReference>
<dbReference type="AlphaFoldDB" id="A0AAV2ZDK3"/>
<evidence type="ECO:0000313" key="4">
    <source>
        <dbReference type="Proteomes" id="UP001146120"/>
    </source>
</evidence>
<reference evidence="3" key="1">
    <citation type="submission" date="2022-11" db="EMBL/GenBank/DDBJ databases">
        <authorList>
            <person name="Morgan W.R."/>
            <person name="Tartar A."/>
        </authorList>
    </citation>
    <scope>NUCLEOTIDE SEQUENCE</scope>
    <source>
        <strain evidence="3">ARSEF 373</strain>
    </source>
</reference>
<comment type="caution">
    <text evidence="3">The sequence shown here is derived from an EMBL/GenBank/DDBJ whole genome shotgun (WGS) entry which is preliminary data.</text>
</comment>
<proteinExistence type="predicted"/>
<evidence type="ECO:0000256" key="1">
    <source>
        <dbReference type="SAM" id="MobiDB-lite"/>
    </source>
</evidence>